<organism evidence="1 2">
    <name type="scientific">Roseobacter denitrificans (strain ATCC 33942 / OCh 114)</name>
    <name type="common">Erythrobacter sp. (strain OCh 114)</name>
    <name type="synonym">Roseobacter denitrificans</name>
    <dbReference type="NCBI Taxonomy" id="375451"/>
    <lineage>
        <taxon>Bacteria</taxon>
        <taxon>Pseudomonadati</taxon>
        <taxon>Pseudomonadota</taxon>
        <taxon>Alphaproteobacteria</taxon>
        <taxon>Rhodobacterales</taxon>
        <taxon>Roseobacteraceae</taxon>
        <taxon>Roseobacter</taxon>
    </lineage>
</organism>
<evidence type="ECO:0000313" key="1">
    <source>
        <dbReference type="EMBL" id="ABG30065.1"/>
    </source>
</evidence>
<dbReference type="HOGENOM" id="CLU_2208086_0_0_5"/>
<gene>
    <name evidence="1" type="ordered locus">RD1_0342</name>
</gene>
<evidence type="ECO:0000313" key="2">
    <source>
        <dbReference type="Proteomes" id="UP000007029"/>
    </source>
</evidence>
<dbReference type="Proteomes" id="UP000007029">
    <property type="component" value="Chromosome"/>
</dbReference>
<proteinExistence type="predicted"/>
<sequence length="107" mass="11739">MNVSTHHVAVAVPADKLAALYDAMNESPYYLVRAAEVLRLISAAIHDVTSDEDNAPPEIWKYAGTAELCAIGLEQIMHQHGELLIVMSSQVREAINFNDHIGQGQDQ</sequence>
<keyword evidence="2" id="KW-1185">Reference proteome</keyword>
<protein>
    <submittedName>
        <fullName evidence="1">Uncharacterized protein</fullName>
    </submittedName>
</protein>
<dbReference type="EMBL" id="CP000362">
    <property type="protein sequence ID" value="ABG30065.1"/>
    <property type="molecule type" value="Genomic_DNA"/>
</dbReference>
<dbReference type="KEGG" id="rde:RD1_0342"/>
<dbReference type="AlphaFoldDB" id="Q16D78"/>
<accession>Q16D78</accession>
<dbReference type="STRING" id="375451.RD1_0342"/>
<name>Q16D78_ROSDO</name>
<reference evidence="1 2" key="1">
    <citation type="journal article" date="2007" name="J. Bacteriol.">
        <title>The complete genome sequence of Roseobacter denitrificans reveals a mixotrophic rather than photosynthetic metabolism.</title>
        <authorList>
            <person name="Swingley W.D."/>
            <person name="Sadekar S."/>
            <person name="Mastrian S.D."/>
            <person name="Matthies H.J."/>
            <person name="Hao J."/>
            <person name="Ramos H."/>
            <person name="Acharya C.R."/>
            <person name="Conrad A.L."/>
            <person name="Taylor H.L."/>
            <person name="Dejesa L.C."/>
            <person name="Shah M.K."/>
            <person name="O'huallachain M.E."/>
            <person name="Lince M.T."/>
            <person name="Blankenship R.E."/>
            <person name="Beatty J.T."/>
            <person name="Touchman J.W."/>
        </authorList>
    </citation>
    <scope>NUCLEOTIDE SEQUENCE [LARGE SCALE GENOMIC DNA]</scope>
    <source>
        <strain evidence="2">ATCC 33942 / OCh 114</strain>
    </source>
</reference>
<dbReference type="RefSeq" id="WP_011566687.1">
    <property type="nucleotide sequence ID" value="NC_008209.1"/>
</dbReference>